<evidence type="ECO:0000313" key="3">
    <source>
        <dbReference type="Proteomes" id="UP001611383"/>
    </source>
</evidence>
<dbReference type="InterPro" id="IPR015943">
    <property type="entry name" value="WD40/YVTN_repeat-like_dom_sf"/>
</dbReference>
<dbReference type="Proteomes" id="UP001611383">
    <property type="component" value="Chromosome"/>
</dbReference>
<reference evidence="2 3" key="1">
    <citation type="submission" date="2019-08" db="EMBL/GenBank/DDBJ databases">
        <title>Archangium and Cystobacter genomes.</title>
        <authorList>
            <person name="Chen I.-C.K."/>
            <person name="Wielgoss S."/>
        </authorList>
    </citation>
    <scope>NUCLEOTIDE SEQUENCE [LARGE SCALE GENOMIC DNA]</scope>
    <source>
        <strain evidence="2 3">Cbm 6</strain>
    </source>
</reference>
<dbReference type="SUPFAM" id="SSF75011">
    <property type="entry name" value="3-carboxy-cis,cis-mucoante lactonizing enzyme"/>
    <property type="match status" value="1"/>
</dbReference>
<evidence type="ECO:0000256" key="1">
    <source>
        <dbReference type="SAM" id="SignalP"/>
    </source>
</evidence>
<sequence>MKWTRVPLVHLFSFLVVALLGCPDSPSQPTPDAGWDGTATPLEELGDLVDTGRLSACRIINDGGTSENCGDLSYFDLSACKRDTLANVPPGAHYNLVLRSEAAGTLFGSNVLFSADGGTGLADGRPITSLVRDGRTLQFSAQSTQPDGGIVRYNWAACESPSGTDFTGCYFSCTNGRVTGKGSTFHATRLTWREGESESSGLRLVSESHVALGRPVDVHVAHGHAYVVSMDYKGRTGGLTVFDVSNKSTPVLKKVFTLPTDSYWNSAWTKDNTLYVASDKRGVLVFDISQPADPRLLKDVPGESINAHTVFVDGNRLYAATTAESGVLIFDISTPQSPTLLNRYLAPNTVDFPYPHDMFARDGQLYVAHGYVGLVVADASNPSEVRTLGTYSFPNQYSHATAVGTFAGRTIAFEGGENVDAHLRVLDITDPTRMVKIGEFRLRTAISIHNMVLVGQRLYITWYQEGLRVLDVSNPTKPTQVAYFNTYRETDPGRDDFLDGAIGLRVPGDGYVYVVDMTRGLLILREE</sequence>
<proteinExistence type="predicted"/>
<feature type="chain" id="PRO_5046841874" description="Lipoprotein" evidence="1">
    <location>
        <begin position="19"/>
        <end position="527"/>
    </location>
</feature>
<dbReference type="InterPro" id="IPR013211">
    <property type="entry name" value="LVIVD"/>
</dbReference>
<accession>A0ABY9X9I4</accession>
<evidence type="ECO:0000313" key="2">
    <source>
        <dbReference type="EMBL" id="WNG52004.1"/>
    </source>
</evidence>
<dbReference type="PROSITE" id="PS51257">
    <property type="entry name" value="PROKAR_LIPOPROTEIN"/>
    <property type="match status" value="1"/>
</dbReference>
<protein>
    <recommendedName>
        <fullName evidence="4">Lipoprotein</fullName>
    </recommendedName>
</protein>
<name>A0ABY9X9I4_9BACT</name>
<keyword evidence="1" id="KW-0732">Signal</keyword>
<dbReference type="Pfam" id="PF08309">
    <property type="entry name" value="LVIVD"/>
    <property type="match status" value="5"/>
</dbReference>
<feature type="signal peptide" evidence="1">
    <location>
        <begin position="1"/>
        <end position="18"/>
    </location>
</feature>
<gene>
    <name evidence="2" type="ORF">F0U60_53780</name>
</gene>
<dbReference type="EMBL" id="CP043494">
    <property type="protein sequence ID" value="WNG52004.1"/>
    <property type="molecule type" value="Genomic_DNA"/>
</dbReference>
<keyword evidence="3" id="KW-1185">Reference proteome</keyword>
<evidence type="ECO:0008006" key="4">
    <source>
        <dbReference type="Google" id="ProtNLM"/>
    </source>
</evidence>
<dbReference type="Gene3D" id="2.130.10.10">
    <property type="entry name" value="YVTN repeat-like/Quinoprotein amine dehydrogenase"/>
    <property type="match status" value="1"/>
</dbReference>
<organism evidence="2 3">
    <name type="scientific">Archangium minus</name>
    <dbReference type="NCBI Taxonomy" id="83450"/>
    <lineage>
        <taxon>Bacteria</taxon>
        <taxon>Pseudomonadati</taxon>
        <taxon>Myxococcota</taxon>
        <taxon>Myxococcia</taxon>
        <taxon>Myxococcales</taxon>
        <taxon>Cystobacterineae</taxon>
        <taxon>Archangiaceae</taxon>
        <taxon>Archangium</taxon>
    </lineage>
</organism>